<dbReference type="SMART" id="SM00558">
    <property type="entry name" value="JmjC"/>
    <property type="match status" value="1"/>
</dbReference>
<evidence type="ECO:0000259" key="2">
    <source>
        <dbReference type="PROSITE" id="PS51184"/>
    </source>
</evidence>
<dbReference type="Gene3D" id="2.60.120.650">
    <property type="entry name" value="Cupin"/>
    <property type="match status" value="1"/>
</dbReference>
<dbReference type="Pfam" id="PF21323">
    <property type="entry name" value="KDM5_C-hel"/>
    <property type="match status" value="1"/>
</dbReference>
<dbReference type="AlphaFoldDB" id="A0A1V4JET0"/>
<dbReference type="SUPFAM" id="SSF51197">
    <property type="entry name" value="Clavaminate synthase-like"/>
    <property type="match status" value="1"/>
</dbReference>
<evidence type="ECO:0000256" key="1">
    <source>
        <dbReference type="SAM" id="MobiDB-lite"/>
    </source>
</evidence>
<sequence>MKKLTPELFESQPDLLHQLVTLMNPNTLMAHGVPVVRTNQCAGEFVITFPRAYHSGFNQGYNFAEAVNFCTADWLPAGRQCIEHYRRLRRYCVFSHEELICKMAACPEKLDLNLAAAVHKEMFVLVQEERKLRKALLEKNGDHYPCLDDLEGLVAVGRDLPVRLEELRQLELQVAAAHSWRDKASRTFLKRSSRYTLLEVSLENGDAPSPEKNRPLPSGRKPSFTIQCLRRQGSCEDEPIPGTYNPSGPPGPARPQGYGSSDTWRLGGSSHAWAAAPPRGHVVYAPLILLEGGGAGGSGGSLPPLSRWFLGEQRGAPGPLRLRPCGPGEALARGSADSLVEAVLISEGLGLFARDPKFVAVAKREIADACDMTMDEMESAAADLLTRRRSNPPGHGSGAGSGSAPAPSAASAAVYSDEEPLRPPAEDELADEMSCVGGAWDRHQ</sequence>
<evidence type="ECO:0000313" key="3">
    <source>
        <dbReference type="EMBL" id="OPJ70728.1"/>
    </source>
</evidence>
<gene>
    <name evidence="3" type="ORF">AV530_007085</name>
</gene>
<reference evidence="3 4" key="1">
    <citation type="submission" date="2016-02" db="EMBL/GenBank/DDBJ databases">
        <title>Band-tailed pigeon sequencing and assembly.</title>
        <authorList>
            <person name="Soares A.E."/>
            <person name="Novak B.J."/>
            <person name="Rice E.S."/>
            <person name="O'Connell B."/>
            <person name="Chang D."/>
            <person name="Weber S."/>
            <person name="Shapiro B."/>
        </authorList>
    </citation>
    <scope>NUCLEOTIDE SEQUENCE [LARGE SCALE GENOMIC DNA]</scope>
    <source>
        <strain evidence="3">BTP2013</strain>
        <tissue evidence="3">Blood</tissue>
    </source>
</reference>
<dbReference type="GO" id="GO:0006355">
    <property type="term" value="P:regulation of DNA-templated transcription"/>
    <property type="evidence" value="ECO:0007669"/>
    <property type="project" value="TreeGrafter"/>
</dbReference>
<dbReference type="STRING" id="372326.A0A1V4JET0"/>
<proteinExistence type="predicted"/>
<dbReference type="InterPro" id="IPR013637">
    <property type="entry name" value="Lys_sp_deMease-like_dom"/>
</dbReference>
<feature type="compositionally biased region" description="Low complexity" evidence="1">
    <location>
        <begin position="402"/>
        <end position="413"/>
    </location>
</feature>
<dbReference type="OrthoDB" id="1678912at2759"/>
<dbReference type="Pfam" id="PF16885">
    <property type="entry name" value="CAC1F_C"/>
    <property type="match status" value="1"/>
</dbReference>
<dbReference type="InterPro" id="IPR048615">
    <property type="entry name" value="KDM5_C-hel"/>
</dbReference>
<dbReference type="Pfam" id="PF08429">
    <property type="entry name" value="PLU-1"/>
    <property type="match status" value="1"/>
</dbReference>
<dbReference type="PROSITE" id="PS51184">
    <property type="entry name" value="JMJC"/>
    <property type="match status" value="1"/>
</dbReference>
<dbReference type="Pfam" id="PF02373">
    <property type="entry name" value="JmjC"/>
    <property type="match status" value="1"/>
</dbReference>
<dbReference type="InterPro" id="IPR031688">
    <property type="entry name" value="CAC1F_C"/>
</dbReference>
<name>A0A1V4JET0_PATFA</name>
<dbReference type="PANTHER" id="PTHR10694">
    <property type="entry name" value="LYSINE-SPECIFIC DEMETHYLASE"/>
    <property type="match status" value="1"/>
</dbReference>
<protein>
    <recommendedName>
        <fullName evidence="2">JmjC domain-containing protein</fullName>
    </recommendedName>
</protein>
<dbReference type="PANTHER" id="PTHR10694:SF43">
    <property type="entry name" value="LYSINE-SPECIFIC DEMETHYLASE 5C"/>
    <property type="match status" value="1"/>
</dbReference>
<dbReference type="GO" id="GO:0005634">
    <property type="term" value="C:nucleus"/>
    <property type="evidence" value="ECO:0007669"/>
    <property type="project" value="TreeGrafter"/>
</dbReference>
<feature type="region of interest" description="Disordered" evidence="1">
    <location>
        <begin position="203"/>
        <end position="262"/>
    </location>
</feature>
<dbReference type="Proteomes" id="UP000190648">
    <property type="component" value="Unassembled WGS sequence"/>
</dbReference>
<feature type="region of interest" description="Disordered" evidence="1">
    <location>
        <begin position="387"/>
        <end position="444"/>
    </location>
</feature>
<dbReference type="GO" id="GO:0034647">
    <property type="term" value="F:histone H3K4me/H3K4me2/H3K4me3 demethylase activity"/>
    <property type="evidence" value="ECO:0007669"/>
    <property type="project" value="TreeGrafter"/>
</dbReference>
<evidence type="ECO:0000313" key="4">
    <source>
        <dbReference type="Proteomes" id="UP000190648"/>
    </source>
</evidence>
<dbReference type="GO" id="GO:0000785">
    <property type="term" value="C:chromatin"/>
    <property type="evidence" value="ECO:0007669"/>
    <property type="project" value="TreeGrafter"/>
</dbReference>
<dbReference type="EMBL" id="LSYS01007801">
    <property type="protein sequence ID" value="OPJ70728.1"/>
    <property type="molecule type" value="Genomic_DNA"/>
</dbReference>
<feature type="domain" description="JmjC" evidence="2">
    <location>
        <begin position="1"/>
        <end position="86"/>
    </location>
</feature>
<accession>A0A1V4JET0</accession>
<keyword evidence="4" id="KW-1185">Reference proteome</keyword>
<comment type="caution">
    <text evidence="3">The sequence shown here is derived from an EMBL/GenBank/DDBJ whole genome shotgun (WGS) entry which is preliminary data.</text>
</comment>
<organism evidence="3 4">
    <name type="scientific">Patagioenas fasciata monilis</name>
    <dbReference type="NCBI Taxonomy" id="372326"/>
    <lineage>
        <taxon>Eukaryota</taxon>
        <taxon>Metazoa</taxon>
        <taxon>Chordata</taxon>
        <taxon>Craniata</taxon>
        <taxon>Vertebrata</taxon>
        <taxon>Euteleostomi</taxon>
        <taxon>Archelosauria</taxon>
        <taxon>Archosauria</taxon>
        <taxon>Dinosauria</taxon>
        <taxon>Saurischia</taxon>
        <taxon>Theropoda</taxon>
        <taxon>Coelurosauria</taxon>
        <taxon>Aves</taxon>
        <taxon>Neognathae</taxon>
        <taxon>Neoaves</taxon>
        <taxon>Columbimorphae</taxon>
        <taxon>Columbiformes</taxon>
        <taxon>Columbidae</taxon>
        <taxon>Patagioenas</taxon>
    </lineage>
</organism>
<dbReference type="InterPro" id="IPR003347">
    <property type="entry name" value="JmjC_dom"/>
</dbReference>